<proteinExistence type="predicted"/>
<keyword evidence="2" id="KW-1185">Reference proteome</keyword>
<dbReference type="RefSeq" id="WP_410032824.1">
    <property type="nucleotide sequence ID" value="NZ_JBGMEH010000006.1"/>
</dbReference>
<comment type="caution">
    <text evidence="1">The sequence shown here is derived from an EMBL/GenBank/DDBJ whole genome shotgun (WGS) entry which is preliminary data.</text>
</comment>
<dbReference type="Proteomes" id="UP001638015">
    <property type="component" value="Unassembled WGS sequence"/>
</dbReference>
<dbReference type="EMBL" id="JBGMEH010000006">
    <property type="protein sequence ID" value="MFO3716090.1"/>
    <property type="molecule type" value="Genomic_DNA"/>
</dbReference>
<organism evidence="1 2">
    <name type="scientific">Anaerococcus cruorum</name>
    <dbReference type="NCBI Taxonomy" id="3115617"/>
    <lineage>
        <taxon>Bacteria</taxon>
        <taxon>Bacillati</taxon>
        <taxon>Bacillota</taxon>
        <taxon>Tissierellia</taxon>
        <taxon>Tissierellales</taxon>
        <taxon>Peptoniphilaceae</taxon>
        <taxon>Anaerococcus</taxon>
    </lineage>
</organism>
<name>A0ABW9MWB0_9FIRM</name>
<evidence type="ECO:0000313" key="2">
    <source>
        <dbReference type="Proteomes" id="UP001638015"/>
    </source>
</evidence>
<gene>
    <name evidence="1" type="ORF">ACCQ40_04725</name>
</gene>
<accession>A0ABW9MWB0</accession>
<protein>
    <submittedName>
        <fullName evidence="1">Uncharacterized protein</fullName>
    </submittedName>
</protein>
<evidence type="ECO:0000313" key="1">
    <source>
        <dbReference type="EMBL" id="MFO3716090.1"/>
    </source>
</evidence>
<sequence>MQIKFRRAIYQEYELEIPLQDLELKYQGNEEEAILNNLHKSYKVDEEVEIRDIHRGSLDDNDINWQYFEMVERNALYEAELDAYNEAIRI</sequence>
<reference evidence="1 2" key="1">
    <citation type="journal article" date="2025" name="Anaerobe">
        <title>Description of Anaerococcus kampingiae sp. nov., Anaerococcus groningensis sp. nov., Anaerococcus martiniensis sp. nov., and Anaerococcus cruorum sp. nov., isolated from human clinical specimens.</title>
        <authorList>
            <person name="Boiten K.E."/>
            <person name="Meijer J."/>
            <person name="van Wezel E.M."/>
            <person name="Veloo A.C.M."/>
        </authorList>
    </citation>
    <scope>NUCLEOTIDE SEQUENCE [LARGE SCALE GENOMIC DNA]</scope>
    <source>
        <strain evidence="1 2">ENR1039</strain>
    </source>
</reference>